<dbReference type="EMBL" id="AJWY01004081">
    <property type="protein sequence ID" value="EKC73406.1"/>
    <property type="molecule type" value="Genomic_DNA"/>
</dbReference>
<comment type="caution">
    <text evidence="1">The sequence shown here is derived from an EMBL/GenBank/DDBJ whole genome shotgun (WGS) entry which is preliminary data.</text>
</comment>
<gene>
    <name evidence="1" type="ORF">LEA_06244</name>
</gene>
<organism evidence="1">
    <name type="scientific">human gut metagenome</name>
    <dbReference type="NCBI Taxonomy" id="408170"/>
    <lineage>
        <taxon>unclassified sequences</taxon>
        <taxon>metagenomes</taxon>
        <taxon>organismal metagenomes</taxon>
    </lineage>
</organism>
<proteinExistence type="predicted"/>
<evidence type="ECO:0000313" key="1">
    <source>
        <dbReference type="EMBL" id="EKC73406.1"/>
    </source>
</evidence>
<name>K1UPI5_9ZZZZ</name>
<sequence length="22" mass="2668">KMAKKAMKDIHFKKLFEEGLKF</sequence>
<reference evidence="1" key="1">
    <citation type="journal article" date="2013" name="Environ. Microbiol.">
        <title>Microbiota from the distal guts of lean and obese adolescents exhibit partial functional redundancy besides clear differences in community structure.</title>
        <authorList>
            <person name="Ferrer M."/>
            <person name="Ruiz A."/>
            <person name="Lanza F."/>
            <person name="Haange S.B."/>
            <person name="Oberbach A."/>
            <person name="Till H."/>
            <person name="Bargiela R."/>
            <person name="Campoy C."/>
            <person name="Segura M.T."/>
            <person name="Richter M."/>
            <person name="von Bergen M."/>
            <person name="Seifert J."/>
            <person name="Suarez A."/>
        </authorList>
    </citation>
    <scope>NUCLEOTIDE SEQUENCE</scope>
</reference>
<dbReference type="AlphaFoldDB" id="K1UPI5"/>
<accession>K1UPI5</accession>
<feature type="non-terminal residue" evidence="1">
    <location>
        <position position="1"/>
    </location>
</feature>
<protein>
    <submittedName>
        <fullName evidence="1">Uncharacterized protein</fullName>
    </submittedName>
</protein>